<reference evidence="1" key="1">
    <citation type="submission" date="2021-03" db="EMBL/GenBank/DDBJ databases">
        <authorList>
            <person name="Tagirdzhanova G."/>
        </authorList>
    </citation>
    <scope>NUCLEOTIDE SEQUENCE</scope>
</reference>
<accession>A0A8H3J8E4</accession>
<evidence type="ECO:0000313" key="1">
    <source>
        <dbReference type="EMBL" id="CAF9942510.1"/>
    </source>
</evidence>
<sequence>MRRQDYTVGWICALQMEYVAAWELLEEEHSSSPIDSPYNDNNYTFGRIGDHHIVIVCFPKGRYGITSVVSVTKDMLLSFEFIRIGLMIGIGEGAPSGKHSIRLGDVVIDCLMKKKGSVVPYNFDKAVQNREFERTGSLNSPPTVLLTSLTKLSADHERKGNHIAQSVRLIMTKNPRLREKYQHAGAKHDRLYESSYIHRGGDDKCEIDCDNISPPLVRRPWRELDLDEPVMHYGPVASALFPRRWANGSISGTPFHKWRFCLVQGLCTRYLRNSAI</sequence>
<dbReference type="SUPFAM" id="SSF53167">
    <property type="entry name" value="Purine and uridine phosphorylases"/>
    <property type="match status" value="1"/>
</dbReference>
<dbReference type="InterPro" id="IPR053137">
    <property type="entry name" value="NLR-like"/>
</dbReference>
<dbReference type="InterPro" id="IPR035994">
    <property type="entry name" value="Nucleoside_phosphorylase_sf"/>
</dbReference>
<dbReference type="GO" id="GO:0009116">
    <property type="term" value="P:nucleoside metabolic process"/>
    <property type="evidence" value="ECO:0007669"/>
    <property type="project" value="InterPro"/>
</dbReference>
<dbReference type="GO" id="GO:0003824">
    <property type="term" value="F:catalytic activity"/>
    <property type="evidence" value="ECO:0007669"/>
    <property type="project" value="InterPro"/>
</dbReference>
<protein>
    <recommendedName>
        <fullName evidence="3">Nucleoside phosphorylase domain-containing protein</fullName>
    </recommendedName>
</protein>
<organism evidence="1 2">
    <name type="scientific">Imshaugia aleurites</name>
    <dbReference type="NCBI Taxonomy" id="172621"/>
    <lineage>
        <taxon>Eukaryota</taxon>
        <taxon>Fungi</taxon>
        <taxon>Dikarya</taxon>
        <taxon>Ascomycota</taxon>
        <taxon>Pezizomycotina</taxon>
        <taxon>Lecanoromycetes</taxon>
        <taxon>OSLEUM clade</taxon>
        <taxon>Lecanoromycetidae</taxon>
        <taxon>Lecanorales</taxon>
        <taxon>Lecanorineae</taxon>
        <taxon>Parmeliaceae</taxon>
        <taxon>Imshaugia</taxon>
    </lineage>
</organism>
<dbReference type="AlphaFoldDB" id="A0A8H3J8E4"/>
<evidence type="ECO:0000313" key="2">
    <source>
        <dbReference type="Proteomes" id="UP000664534"/>
    </source>
</evidence>
<evidence type="ECO:0008006" key="3">
    <source>
        <dbReference type="Google" id="ProtNLM"/>
    </source>
</evidence>
<dbReference type="OrthoDB" id="1577640at2759"/>
<keyword evidence="2" id="KW-1185">Reference proteome</keyword>
<dbReference type="Gene3D" id="3.40.50.1580">
    <property type="entry name" value="Nucleoside phosphorylase domain"/>
    <property type="match status" value="1"/>
</dbReference>
<gene>
    <name evidence="1" type="ORF">IMSHALPRED_003854</name>
</gene>
<dbReference type="PANTHER" id="PTHR46082:SF11">
    <property type="entry name" value="AAA+ ATPASE DOMAIN-CONTAINING PROTEIN-RELATED"/>
    <property type="match status" value="1"/>
</dbReference>
<dbReference type="EMBL" id="CAJPDT010000191">
    <property type="protein sequence ID" value="CAF9942510.1"/>
    <property type="molecule type" value="Genomic_DNA"/>
</dbReference>
<dbReference type="PANTHER" id="PTHR46082">
    <property type="entry name" value="ATP/GTP-BINDING PROTEIN-RELATED"/>
    <property type="match status" value="1"/>
</dbReference>
<name>A0A8H3J8E4_9LECA</name>
<dbReference type="Proteomes" id="UP000664534">
    <property type="component" value="Unassembled WGS sequence"/>
</dbReference>
<proteinExistence type="predicted"/>
<comment type="caution">
    <text evidence="1">The sequence shown here is derived from an EMBL/GenBank/DDBJ whole genome shotgun (WGS) entry which is preliminary data.</text>
</comment>